<organism evidence="3 4">
    <name type="scientific">Heligmosomoides polygyrus</name>
    <name type="common">Parasitic roundworm</name>
    <dbReference type="NCBI Taxonomy" id="6339"/>
    <lineage>
        <taxon>Eukaryota</taxon>
        <taxon>Metazoa</taxon>
        <taxon>Ecdysozoa</taxon>
        <taxon>Nematoda</taxon>
        <taxon>Chromadorea</taxon>
        <taxon>Rhabditida</taxon>
        <taxon>Rhabditina</taxon>
        <taxon>Rhabditomorpha</taxon>
        <taxon>Strongyloidea</taxon>
        <taxon>Heligmosomidae</taxon>
        <taxon>Heligmosomoides</taxon>
    </lineage>
</organism>
<name>A0A183GF23_HELPZ</name>
<feature type="region of interest" description="Disordered" evidence="2">
    <location>
        <begin position="447"/>
        <end position="471"/>
    </location>
</feature>
<feature type="coiled-coil region" evidence="1">
    <location>
        <begin position="537"/>
        <end position="564"/>
    </location>
</feature>
<feature type="compositionally biased region" description="Basic and acidic residues" evidence="2">
    <location>
        <begin position="453"/>
        <end position="465"/>
    </location>
</feature>
<accession>A0A183GF23</accession>
<dbReference type="Proteomes" id="UP000050761">
    <property type="component" value="Unassembled WGS sequence"/>
</dbReference>
<proteinExistence type="predicted"/>
<keyword evidence="1" id="KW-0175">Coiled coil</keyword>
<evidence type="ECO:0000256" key="1">
    <source>
        <dbReference type="SAM" id="Coils"/>
    </source>
</evidence>
<keyword evidence="3" id="KW-1185">Reference proteome</keyword>
<sequence>LKQYYSHLSYVFCRNKSNLQVYKSRRDVECEARPRHVSKYVACRPNSRSKSTTITKGDLFDENEERLKLCQGELATTRRQVHVLQQKLISIMQDKADKRVQIRRRIACVVDREPEAQKADVEKLESLQTKNAELREQEKSALVRSERERILHLVNEFENVRRELDQEMSRYESEKSWLKSRIRNLETDNEELQRTIEARGEGSDTSRDRKADLTVFFRKTLSEPELGNDDDETARLRAENVTLKRFVHVHLTFRNPFSTGEWILSLVLSLFVLGASSRGVSSNDFQNILETVMMGWEADERKNLIRDLKRSRQELKGASVQRLSHELNEARAELEVYRREGVHARTVTPRVVRSSSLGSSARRSSISRNFRWKEKCGTMFRELNAMRAGYQRAQEERRELKIQLAMLRGELEMSSVYFSPLTATVESNNPAPFDRGSTRESVVCRISAATPQRNERARSRSEQRKRTASTKISFEAKERRRSARKVGLAFFLVQFFLILFIYKIENDTQALSQSWHESGEHLPPPAQHPVHRRESRVVSLREKVGQLSRENRLLQEELAAATAAVSTYTLSSFNESPEFRDGPSLHTVSSIMSFAKSTSQRFPGAAVYLVSSVSSMLRCYVT</sequence>
<evidence type="ECO:0000313" key="3">
    <source>
        <dbReference type="Proteomes" id="UP000050761"/>
    </source>
</evidence>
<evidence type="ECO:0000313" key="4">
    <source>
        <dbReference type="WBParaSite" id="HPBE_0002097401-mRNA-1"/>
    </source>
</evidence>
<feature type="coiled-coil region" evidence="1">
    <location>
        <begin position="117"/>
        <end position="195"/>
    </location>
</feature>
<dbReference type="WBParaSite" id="HPBE_0002097401-mRNA-1">
    <property type="protein sequence ID" value="HPBE_0002097401-mRNA-1"/>
    <property type="gene ID" value="HPBE_0002097401"/>
</dbReference>
<feature type="coiled-coil region" evidence="1">
    <location>
        <begin position="383"/>
        <end position="410"/>
    </location>
</feature>
<protein>
    <submittedName>
        <fullName evidence="4">Protein CASP</fullName>
    </submittedName>
</protein>
<evidence type="ECO:0000256" key="2">
    <source>
        <dbReference type="SAM" id="MobiDB-lite"/>
    </source>
</evidence>
<reference evidence="4" key="1">
    <citation type="submission" date="2019-09" db="UniProtKB">
        <authorList>
            <consortium name="WormBaseParasite"/>
        </authorList>
    </citation>
    <scope>IDENTIFICATION</scope>
</reference>
<dbReference type="AlphaFoldDB" id="A0A183GF23"/>
<feature type="coiled-coil region" evidence="1">
    <location>
        <begin position="301"/>
        <end position="340"/>
    </location>
</feature>